<evidence type="ECO:0000313" key="4">
    <source>
        <dbReference type="Proteomes" id="UP001500984"/>
    </source>
</evidence>
<feature type="transmembrane region" description="Helical" evidence="2">
    <location>
        <begin position="70"/>
        <end position="91"/>
    </location>
</feature>
<keyword evidence="4" id="KW-1185">Reference proteome</keyword>
<feature type="transmembrane region" description="Helical" evidence="2">
    <location>
        <begin position="218"/>
        <end position="238"/>
    </location>
</feature>
<feature type="transmembrane region" description="Helical" evidence="2">
    <location>
        <begin position="193"/>
        <end position="212"/>
    </location>
</feature>
<feature type="transmembrane region" description="Helical" evidence="2">
    <location>
        <begin position="162"/>
        <end position="181"/>
    </location>
</feature>
<evidence type="ECO:0000256" key="1">
    <source>
        <dbReference type="SAM" id="MobiDB-lite"/>
    </source>
</evidence>
<keyword evidence="2" id="KW-0472">Membrane</keyword>
<name>A0ABN2X0C8_9MICO</name>
<dbReference type="EMBL" id="BAAAPZ010000012">
    <property type="protein sequence ID" value="GAA2102298.1"/>
    <property type="molecule type" value="Genomic_DNA"/>
</dbReference>
<feature type="compositionally biased region" description="Low complexity" evidence="1">
    <location>
        <begin position="24"/>
        <end position="49"/>
    </location>
</feature>
<dbReference type="PANTHER" id="PTHR34989:SF1">
    <property type="entry name" value="PROTEIN HDED"/>
    <property type="match status" value="1"/>
</dbReference>
<feature type="region of interest" description="Disordered" evidence="1">
    <location>
        <begin position="1"/>
        <end position="62"/>
    </location>
</feature>
<keyword evidence="2" id="KW-0812">Transmembrane</keyword>
<dbReference type="PANTHER" id="PTHR34989">
    <property type="entry name" value="PROTEIN HDED"/>
    <property type="match status" value="1"/>
</dbReference>
<dbReference type="RefSeq" id="WP_344337668.1">
    <property type="nucleotide sequence ID" value="NZ_BAAAPZ010000012.1"/>
</dbReference>
<feature type="transmembrane region" description="Helical" evidence="2">
    <location>
        <begin position="103"/>
        <end position="126"/>
    </location>
</feature>
<organism evidence="3 4">
    <name type="scientific">Brevibacterium salitolerans</name>
    <dbReference type="NCBI Taxonomy" id="1403566"/>
    <lineage>
        <taxon>Bacteria</taxon>
        <taxon>Bacillati</taxon>
        <taxon>Actinomycetota</taxon>
        <taxon>Actinomycetes</taxon>
        <taxon>Micrococcales</taxon>
        <taxon>Brevibacteriaceae</taxon>
        <taxon>Brevibacterium</taxon>
    </lineage>
</organism>
<gene>
    <name evidence="3" type="ORF">GCM10009823_25690</name>
</gene>
<dbReference type="InterPro" id="IPR052712">
    <property type="entry name" value="Acid_resist_chaperone_HdeD"/>
</dbReference>
<protein>
    <recommendedName>
        <fullName evidence="5">DUF308 domain-containing protein</fullName>
    </recommendedName>
</protein>
<accession>A0ABN2X0C8</accession>
<reference evidence="3 4" key="1">
    <citation type="journal article" date="2019" name="Int. J. Syst. Evol. Microbiol.">
        <title>The Global Catalogue of Microorganisms (GCM) 10K type strain sequencing project: providing services to taxonomists for standard genome sequencing and annotation.</title>
        <authorList>
            <consortium name="The Broad Institute Genomics Platform"/>
            <consortium name="The Broad Institute Genome Sequencing Center for Infectious Disease"/>
            <person name="Wu L."/>
            <person name="Ma J."/>
        </authorList>
    </citation>
    <scope>NUCLEOTIDE SEQUENCE [LARGE SCALE GENOMIC DNA]</scope>
    <source>
        <strain evidence="3 4">JCM 15900</strain>
    </source>
</reference>
<comment type="caution">
    <text evidence="3">The sequence shown here is derived from an EMBL/GenBank/DDBJ whole genome shotgun (WGS) entry which is preliminary data.</text>
</comment>
<proteinExistence type="predicted"/>
<keyword evidence="2" id="KW-1133">Transmembrane helix</keyword>
<evidence type="ECO:0008006" key="5">
    <source>
        <dbReference type="Google" id="ProtNLM"/>
    </source>
</evidence>
<evidence type="ECO:0000256" key="2">
    <source>
        <dbReference type="SAM" id="Phobius"/>
    </source>
</evidence>
<feature type="transmembrane region" description="Helical" evidence="2">
    <location>
        <begin position="138"/>
        <end position="156"/>
    </location>
</feature>
<sequence length="255" mass="26122">MSTGTAEPHDSAAGTDHAGAESVPTTPTSPSSQPAAAAPAGAPAAGGASDHPARPAEGQPAPGLGDLRTLGAWMSIRGLLGVVFGLAMVFWPREQLGSPANLGIPVATVDNLLIAYLAAAGVLVLVHGLRTHTDLRTPLMGEAVVVVPALAFLFLAESSAQLRAAVAVWAVLHGLLELWIWRQQRGMRMRSDFAISGAVHLALGVIVLAASSMGALSVFGFTGAAALIVGVFFLVGGYSRRSLARQRAAEEETPV</sequence>
<evidence type="ECO:0000313" key="3">
    <source>
        <dbReference type="EMBL" id="GAA2102298.1"/>
    </source>
</evidence>
<dbReference type="Proteomes" id="UP001500984">
    <property type="component" value="Unassembled WGS sequence"/>
</dbReference>